<name>A0AAU7X9V3_9HYPH</name>
<accession>A0AAU7X9V3</accession>
<dbReference type="Pfam" id="PF08410">
    <property type="entry name" value="DUF1737"/>
    <property type="match status" value="1"/>
</dbReference>
<evidence type="ECO:0000259" key="1">
    <source>
        <dbReference type="Pfam" id="PF08410"/>
    </source>
</evidence>
<proteinExistence type="predicted"/>
<protein>
    <submittedName>
        <fullName evidence="2">DUF1737 domain-containing protein</fullName>
    </submittedName>
</protein>
<evidence type="ECO:0000313" key="2">
    <source>
        <dbReference type="EMBL" id="XBY44212.1"/>
    </source>
</evidence>
<organism evidence="2">
    <name type="scientific">Methyloraptor flagellatus</name>
    <dbReference type="NCBI Taxonomy" id="3162530"/>
    <lineage>
        <taxon>Bacteria</taxon>
        <taxon>Pseudomonadati</taxon>
        <taxon>Pseudomonadota</taxon>
        <taxon>Alphaproteobacteria</taxon>
        <taxon>Hyphomicrobiales</taxon>
        <taxon>Ancalomicrobiaceae</taxon>
        <taxon>Methyloraptor</taxon>
    </lineage>
</organism>
<gene>
    <name evidence="2" type="ORF">ABS361_19565</name>
</gene>
<dbReference type="InterPro" id="IPR013619">
    <property type="entry name" value="DUF1737"/>
</dbReference>
<dbReference type="EMBL" id="CP158568">
    <property type="protein sequence ID" value="XBY44212.1"/>
    <property type="molecule type" value="Genomic_DNA"/>
</dbReference>
<sequence>MKLYRYLTGPDDTAFCKRVTAALNKGWSLAGDPTLTFDPVKGRVICGQAIVKEVHGEEYSDDVVLSDY</sequence>
<dbReference type="KEGG" id="mflg:ABS361_19565"/>
<dbReference type="RefSeq" id="WP_407049306.1">
    <property type="nucleotide sequence ID" value="NZ_CP158568.1"/>
</dbReference>
<dbReference type="AlphaFoldDB" id="A0AAU7X9V3"/>
<reference evidence="2" key="1">
    <citation type="submission" date="2024-06" db="EMBL/GenBank/DDBJ databases">
        <title>Methylostella associata gen. nov., sp. nov., a novel Ancalomicrobiaceae-affiliated facultatively methylotrophic bacteria that feed on methanotrophs of the genus Methylococcus.</title>
        <authorList>
            <person name="Saltykova V."/>
            <person name="Danilova O.V."/>
            <person name="Oshkin I.Y."/>
            <person name="Belova S.E."/>
            <person name="Pimenov N.V."/>
            <person name="Dedysh S.N."/>
        </authorList>
    </citation>
    <scope>NUCLEOTIDE SEQUENCE</scope>
    <source>
        <strain evidence="2">S20</strain>
    </source>
</reference>
<feature type="domain" description="DUF1737" evidence="1">
    <location>
        <begin position="1"/>
        <end position="53"/>
    </location>
</feature>